<feature type="transmembrane region" description="Helical" evidence="1">
    <location>
        <begin position="39"/>
        <end position="56"/>
    </location>
</feature>
<keyword evidence="1" id="KW-1133">Transmembrane helix</keyword>
<keyword evidence="1" id="KW-0812">Transmembrane</keyword>
<feature type="transmembrane region" description="Helical" evidence="1">
    <location>
        <begin position="97"/>
        <end position="118"/>
    </location>
</feature>
<dbReference type="Proteomes" id="UP001220395">
    <property type="component" value="Chromosome"/>
</dbReference>
<keyword evidence="3" id="KW-1185">Reference proteome</keyword>
<accession>A0ABY7TPW5</accession>
<feature type="transmembrane region" description="Helical" evidence="1">
    <location>
        <begin position="65"/>
        <end position="85"/>
    </location>
</feature>
<gene>
    <name evidence="2" type="ORF">PQ455_07585</name>
</gene>
<dbReference type="RefSeq" id="WP_273690603.1">
    <property type="nucleotide sequence ID" value="NZ_CP117411.1"/>
</dbReference>
<proteinExistence type="predicted"/>
<evidence type="ECO:0000256" key="1">
    <source>
        <dbReference type="SAM" id="Phobius"/>
    </source>
</evidence>
<reference evidence="2 3" key="1">
    <citation type="submission" date="2023-02" db="EMBL/GenBank/DDBJ databases">
        <title>Genome sequence of Sphingomonas naphthae.</title>
        <authorList>
            <person name="Kim S."/>
            <person name="Heo J."/>
            <person name="Kwon S.-W."/>
        </authorList>
    </citation>
    <scope>NUCLEOTIDE SEQUENCE [LARGE SCALE GENOMIC DNA]</scope>
    <source>
        <strain evidence="2 3">KACC 18716</strain>
    </source>
</reference>
<evidence type="ECO:0000313" key="3">
    <source>
        <dbReference type="Proteomes" id="UP001220395"/>
    </source>
</evidence>
<protein>
    <submittedName>
        <fullName evidence="2">Teicoplanin resistance protein VanZ</fullName>
    </submittedName>
</protein>
<organism evidence="2 3">
    <name type="scientific">Sphingomonas naphthae</name>
    <dbReference type="NCBI Taxonomy" id="1813468"/>
    <lineage>
        <taxon>Bacteria</taxon>
        <taxon>Pseudomonadati</taxon>
        <taxon>Pseudomonadota</taxon>
        <taxon>Alphaproteobacteria</taxon>
        <taxon>Sphingomonadales</taxon>
        <taxon>Sphingomonadaceae</taxon>
        <taxon>Sphingomonas</taxon>
    </lineage>
</organism>
<sequence>MKLLPRLFAAACWAAALFAYVLACLPRPPRMPFEGHDKWQHMLAFATISFLARFAWPHVAAWKQFLVFTGFGALIELTQAIPALHRDASWADLGADMLASAVALAIASLLLAGLRGVYPPRT</sequence>
<name>A0ABY7TPW5_9SPHN</name>
<dbReference type="EMBL" id="CP117411">
    <property type="protein sequence ID" value="WCT75068.1"/>
    <property type="molecule type" value="Genomic_DNA"/>
</dbReference>
<keyword evidence="1" id="KW-0472">Membrane</keyword>
<evidence type="ECO:0000313" key="2">
    <source>
        <dbReference type="EMBL" id="WCT75068.1"/>
    </source>
</evidence>